<accession>A0A498KUP1</accession>
<dbReference type="AlphaFoldDB" id="A0A498KUP1"/>
<sequence length="493" mass="55205">MGDDTTSGVRIGAVDPPPCKRPLEAIERDGEWIVREYYRRTDDPDDGVFTFGTYDSRIDAMRDGQRVLKRRRHPCLLRWDTERSVGGLYWNPAFETLAVEYSDLLRSWVVTAKDDHFVFQASDSTEGAYQLGKLVLEQYDFRTVEFYTREGELETERDHRFLRHDITKSGVRFKRGQVPASVERPAPPPEEALRTESESVDEEGQKASEVMNTLASVIPDITKLEALDVDGPVYRYRTPWDETRAHVLILNPDHQDHRTLKHVFGDAVESWRTLAEHETVATIHETGGEPATWVVFEASATPIADLRENTSTRERIRLLTGLGSAVTAAQQRGIYRTDLEPDRIGVDTADASGVDPGGLRRDQSDSGPSPSVSGLGLHRRVSEAVDRYDASRYMAPEQLRQEATPTTPVYRLGAVAYWLLTGTEPYHTRQDFTTAIREGDLTPPHELAQLPAAVSDCVGKAMHSDPNARHRTGTAFVQALARALGVNVSPARE</sequence>
<dbReference type="PROSITE" id="PS50011">
    <property type="entry name" value="PROTEIN_KINASE_DOM"/>
    <property type="match status" value="1"/>
</dbReference>
<name>A0A498KUP1_9EURY</name>
<feature type="compositionally biased region" description="Low complexity" evidence="1">
    <location>
        <begin position="365"/>
        <end position="376"/>
    </location>
</feature>
<comment type="caution">
    <text evidence="3">The sequence shown here is derived from an EMBL/GenBank/DDBJ whole genome shotgun (WGS) entry which is preliminary data.</text>
</comment>
<dbReference type="RefSeq" id="WP_129068595.1">
    <property type="nucleotide sequence ID" value="NZ_RDFA01000003.1"/>
</dbReference>
<dbReference type="GO" id="GO:0004672">
    <property type="term" value="F:protein kinase activity"/>
    <property type="evidence" value="ECO:0007669"/>
    <property type="project" value="InterPro"/>
</dbReference>
<organism evidence="3 4">
    <name type="scientific">Halorientalis pallida</name>
    <dbReference type="NCBI Taxonomy" id="2479928"/>
    <lineage>
        <taxon>Archaea</taxon>
        <taxon>Methanobacteriati</taxon>
        <taxon>Methanobacteriota</taxon>
        <taxon>Stenosarchaea group</taxon>
        <taxon>Halobacteria</taxon>
        <taxon>Halobacteriales</taxon>
        <taxon>Haloarculaceae</taxon>
        <taxon>Halorientalis</taxon>
    </lineage>
</organism>
<evidence type="ECO:0000259" key="2">
    <source>
        <dbReference type="PROSITE" id="PS50011"/>
    </source>
</evidence>
<dbReference type="OrthoDB" id="41005at2157"/>
<evidence type="ECO:0000313" key="3">
    <source>
        <dbReference type="EMBL" id="RXK48998.1"/>
    </source>
</evidence>
<dbReference type="InterPro" id="IPR000719">
    <property type="entry name" value="Prot_kinase_dom"/>
</dbReference>
<keyword evidence="4" id="KW-1185">Reference proteome</keyword>
<dbReference type="GO" id="GO:0005524">
    <property type="term" value="F:ATP binding"/>
    <property type="evidence" value="ECO:0007669"/>
    <property type="project" value="InterPro"/>
</dbReference>
<gene>
    <name evidence="3" type="ORF">EAF64_08680</name>
</gene>
<proteinExistence type="predicted"/>
<dbReference type="InterPro" id="IPR011009">
    <property type="entry name" value="Kinase-like_dom_sf"/>
</dbReference>
<dbReference type="SUPFAM" id="SSF56112">
    <property type="entry name" value="Protein kinase-like (PK-like)"/>
    <property type="match status" value="1"/>
</dbReference>
<dbReference type="Proteomes" id="UP000289691">
    <property type="component" value="Unassembled WGS sequence"/>
</dbReference>
<feature type="region of interest" description="Disordered" evidence="1">
    <location>
        <begin position="345"/>
        <end position="378"/>
    </location>
</feature>
<evidence type="ECO:0000256" key="1">
    <source>
        <dbReference type="SAM" id="MobiDB-lite"/>
    </source>
</evidence>
<feature type="region of interest" description="Disordered" evidence="1">
    <location>
        <begin position="177"/>
        <end position="205"/>
    </location>
</feature>
<protein>
    <recommendedName>
        <fullName evidence="2">Protein kinase domain-containing protein</fullName>
    </recommendedName>
</protein>
<dbReference type="EMBL" id="RDFA01000003">
    <property type="protein sequence ID" value="RXK48998.1"/>
    <property type="molecule type" value="Genomic_DNA"/>
</dbReference>
<reference evidence="3 4" key="1">
    <citation type="submission" date="2019-01" db="EMBL/GenBank/DDBJ databases">
        <title>Halorientalis sp. F13-25 a new haloarchaeum isolated from hypersaline water.</title>
        <authorList>
            <person name="Ana D.-V."/>
            <person name="Cristina S.-P."/>
            <person name="Antonio V."/>
        </authorList>
    </citation>
    <scope>NUCLEOTIDE SEQUENCE [LARGE SCALE GENOMIC DNA]</scope>
    <source>
        <strain evidence="3 4">F13-25</strain>
    </source>
</reference>
<evidence type="ECO:0000313" key="4">
    <source>
        <dbReference type="Proteomes" id="UP000289691"/>
    </source>
</evidence>
<feature type="domain" description="Protein kinase" evidence="2">
    <location>
        <begin position="219"/>
        <end position="481"/>
    </location>
</feature>
<dbReference type="Gene3D" id="1.10.510.10">
    <property type="entry name" value="Transferase(Phosphotransferase) domain 1"/>
    <property type="match status" value="1"/>
</dbReference>